<proteinExistence type="predicted"/>
<dbReference type="EMBL" id="PGCI01000429">
    <property type="protein sequence ID" value="PLW27031.1"/>
    <property type="molecule type" value="Genomic_DNA"/>
</dbReference>
<accession>A0A2N5TNG2</accession>
<protein>
    <submittedName>
        <fullName evidence="1">Uncharacterized protein</fullName>
    </submittedName>
</protein>
<gene>
    <name evidence="1" type="ORF">PCASD_24610</name>
</gene>
<sequence length="210" mass="23806">MAFLREQTDDFKAEHLPVGWPVNHIASQSVLGLMRVLLKHERGNLHNLVGHTHYHISPQALTNIKEVNRLPIDGPVPSLMNLILIIDCAMCSQSKLHPLSAVQQAYNSTAKIRIAYIRLEVVHHFLHPDPASNLTQWDIIDCNLEHMQRQSDLFRNAFARLVVQKDRELFGTQEFSAIPRKAIILPTDDDVQTGMSRTARAHTSSAKPFE</sequence>
<dbReference type="AlphaFoldDB" id="A0A2N5TNG2"/>
<dbReference type="Proteomes" id="UP000235392">
    <property type="component" value="Unassembled WGS sequence"/>
</dbReference>
<name>A0A2N5TNG2_9BASI</name>
<evidence type="ECO:0000313" key="1">
    <source>
        <dbReference type="EMBL" id="PLW27031.1"/>
    </source>
</evidence>
<reference evidence="1 2" key="1">
    <citation type="submission" date="2017-11" db="EMBL/GenBank/DDBJ databases">
        <title>De novo assembly and phasing of dikaryotic genomes from two isolates of Puccinia coronata f. sp. avenae, the causal agent of oat crown rust.</title>
        <authorList>
            <person name="Miller M.E."/>
            <person name="Zhang Y."/>
            <person name="Omidvar V."/>
            <person name="Sperschneider J."/>
            <person name="Schwessinger B."/>
            <person name="Raley C."/>
            <person name="Palmer J.M."/>
            <person name="Garnica D."/>
            <person name="Upadhyaya N."/>
            <person name="Rathjen J."/>
            <person name="Taylor J.M."/>
            <person name="Park R.F."/>
            <person name="Dodds P.N."/>
            <person name="Hirsch C.D."/>
            <person name="Kianian S.F."/>
            <person name="Figueroa M."/>
        </authorList>
    </citation>
    <scope>NUCLEOTIDE SEQUENCE [LARGE SCALE GENOMIC DNA]</scope>
    <source>
        <strain evidence="1">12SD80</strain>
    </source>
</reference>
<comment type="caution">
    <text evidence="1">The sequence shown here is derived from an EMBL/GenBank/DDBJ whole genome shotgun (WGS) entry which is preliminary data.</text>
</comment>
<evidence type="ECO:0000313" key="2">
    <source>
        <dbReference type="Proteomes" id="UP000235392"/>
    </source>
</evidence>
<organism evidence="1 2">
    <name type="scientific">Puccinia coronata f. sp. avenae</name>
    <dbReference type="NCBI Taxonomy" id="200324"/>
    <lineage>
        <taxon>Eukaryota</taxon>
        <taxon>Fungi</taxon>
        <taxon>Dikarya</taxon>
        <taxon>Basidiomycota</taxon>
        <taxon>Pucciniomycotina</taxon>
        <taxon>Pucciniomycetes</taxon>
        <taxon>Pucciniales</taxon>
        <taxon>Pucciniaceae</taxon>
        <taxon>Puccinia</taxon>
    </lineage>
</organism>